<keyword evidence="1" id="KW-1133">Transmembrane helix</keyword>
<evidence type="ECO:0000256" key="1">
    <source>
        <dbReference type="SAM" id="Phobius"/>
    </source>
</evidence>
<evidence type="ECO:0000313" key="3">
    <source>
        <dbReference type="EMBL" id="MCL6741087.1"/>
    </source>
</evidence>
<dbReference type="PANTHER" id="PTHR19353">
    <property type="entry name" value="FATTY ACID DESATURASE 2"/>
    <property type="match status" value="1"/>
</dbReference>
<gene>
    <name evidence="3" type="ORF">LZ518_08085</name>
</gene>
<evidence type="ECO:0000259" key="2">
    <source>
        <dbReference type="Pfam" id="PF00487"/>
    </source>
</evidence>
<dbReference type="InterPro" id="IPR012171">
    <property type="entry name" value="Fatty_acid_desaturase"/>
</dbReference>
<feature type="transmembrane region" description="Helical" evidence="1">
    <location>
        <begin position="29"/>
        <end position="59"/>
    </location>
</feature>
<organism evidence="3 4">
    <name type="scientific">Sphingomonas brevis</name>
    <dbReference type="NCBI Taxonomy" id="2908206"/>
    <lineage>
        <taxon>Bacteria</taxon>
        <taxon>Pseudomonadati</taxon>
        <taxon>Pseudomonadota</taxon>
        <taxon>Alphaproteobacteria</taxon>
        <taxon>Sphingomonadales</taxon>
        <taxon>Sphingomonadaceae</taxon>
        <taxon>Sphingomonas</taxon>
    </lineage>
</organism>
<dbReference type="Proteomes" id="UP001165383">
    <property type="component" value="Unassembled WGS sequence"/>
</dbReference>
<evidence type="ECO:0000313" key="4">
    <source>
        <dbReference type="Proteomes" id="UP001165383"/>
    </source>
</evidence>
<accession>A0ABT0S9S5</accession>
<keyword evidence="4" id="KW-1185">Reference proteome</keyword>
<dbReference type="EMBL" id="JAMGBB010000001">
    <property type="protein sequence ID" value="MCL6741087.1"/>
    <property type="molecule type" value="Genomic_DNA"/>
</dbReference>
<reference evidence="3" key="1">
    <citation type="submission" date="2022-05" db="EMBL/GenBank/DDBJ databases">
        <authorList>
            <person name="Jo J.-H."/>
            <person name="Im W.-T."/>
        </authorList>
    </citation>
    <scope>NUCLEOTIDE SEQUENCE</scope>
    <source>
        <strain evidence="3">RB56-2</strain>
    </source>
</reference>
<feature type="transmembrane region" description="Helical" evidence="1">
    <location>
        <begin position="128"/>
        <end position="152"/>
    </location>
</feature>
<dbReference type="Pfam" id="PF00487">
    <property type="entry name" value="FA_desaturase"/>
    <property type="match status" value="1"/>
</dbReference>
<keyword evidence="1" id="KW-0812">Transmembrane</keyword>
<feature type="domain" description="Fatty acid desaturase" evidence="2">
    <location>
        <begin position="46"/>
        <end position="314"/>
    </location>
</feature>
<feature type="transmembrane region" description="Helical" evidence="1">
    <location>
        <begin position="79"/>
        <end position="98"/>
    </location>
</feature>
<proteinExistence type="predicted"/>
<dbReference type="InterPro" id="IPR005804">
    <property type="entry name" value="FA_desaturase_dom"/>
</dbReference>
<comment type="caution">
    <text evidence="3">The sequence shown here is derived from an EMBL/GenBank/DDBJ whole genome shotgun (WGS) entry which is preliminary data.</text>
</comment>
<keyword evidence="1" id="KW-0472">Membrane</keyword>
<dbReference type="PANTHER" id="PTHR19353:SF19">
    <property type="entry name" value="DELTA(5) FATTY ACID DESATURASE C-RELATED"/>
    <property type="match status" value="1"/>
</dbReference>
<feature type="transmembrane region" description="Helical" evidence="1">
    <location>
        <begin position="198"/>
        <end position="225"/>
    </location>
</feature>
<sequence>MLKAAANLTRDLNVARPAIYWGDMLGSALIGYGGLTIAIVANSTLLAVAAGLIAVLALYRAGSFIHEITHLKPNAVPGFYWAWNALVGIPLLIPSFMYEGVHNQHHAKTYYGTAEDPEYLPLALMHPWTLPVFLIAAALAPVGMLIRFGILAPLSMLSPGLREAVVAKYSGLQINPRFRRPFPAGDFKRRWTIQEAAASVWAISLLALVATGIVPLRAFLMFIVISSGVMFLNQIRTLVAHLWENDGEPMTVTEQYLDSVNVPPPATMPALWAPVGLRYHALHHLLPGLPYHALGEAHRRISAELDAESPYYRSNYPGLSPLVVRLAVSSWKGR</sequence>
<protein>
    <submittedName>
        <fullName evidence="3">Fatty acid desaturase</fullName>
    </submittedName>
</protein>
<name>A0ABT0S9S5_9SPHN</name>